<keyword evidence="3" id="KW-0547">Nucleotide-binding</keyword>
<dbReference type="InterPro" id="IPR003439">
    <property type="entry name" value="ABC_transporter-like_ATP-bd"/>
</dbReference>
<reference evidence="11" key="1">
    <citation type="journal article" date="2019" name="Int. J. Syst. Evol. Microbiol.">
        <title>The Global Catalogue of Microorganisms (GCM) 10K type strain sequencing project: providing services to taxonomists for standard genome sequencing and annotation.</title>
        <authorList>
            <consortium name="The Broad Institute Genomics Platform"/>
            <consortium name="The Broad Institute Genome Sequencing Center for Infectious Disease"/>
            <person name="Wu L."/>
            <person name="Ma J."/>
        </authorList>
    </citation>
    <scope>NUCLEOTIDE SEQUENCE [LARGE SCALE GENOMIC DNA]</scope>
    <source>
        <strain evidence="11">JCM 18050</strain>
    </source>
</reference>
<keyword evidence="4 10" id="KW-0067">ATP-binding</keyword>
<dbReference type="Proteomes" id="UP001500171">
    <property type="component" value="Unassembled WGS sequence"/>
</dbReference>
<dbReference type="SMART" id="SM00382">
    <property type="entry name" value="AAA"/>
    <property type="match status" value="1"/>
</dbReference>
<dbReference type="InterPro" id="IPR011527">
    <property type="entry name" value="ABC1_TM_dom"/>
</dbReference>
<dbReference type="Pfam" id="PF00005">
    <property type="entry name" value="ABC_tran"/>
    <property type="match status" value="1"/>
</dbReference>
<evidence type="ECO:0000256" key="4">
    <source>
        <dbReference type="ARBA" id="ARBA00022840"/>
    </source>
</evidence>
<name>A0ABP9N520_9GAMM</name>
<dbReference type="PANTHER" id="PTHR24221">
    <property type="entry name" value="ATP-BINDING CASSETTE SUB-FAMILY B"/>
    <property type="match status" value="1"/>
</dbReference>
<dbReference type="Gene3D" id="1.20.1560.10">
    <property type="entry name" value="ABC transporter type 1, transmembrane domain"/>
    <property type="match status" value="1"/>
</dbReference>
<feature type="domain" description="ABC transporter" evidence="8">
    <location>
        <begin position="351"/>
        <end position="589"/>
    </location>
</feature>
<dbReference type="GO" id="GO:0005524">
    <property type="term" value="F:ATP binding"/>
    <property type="evidence" value="ECO:0007669"/>
    <property type="project" value="UniProtKB-KW"/>
</dbReference>
<feature type="transmembrane region" description="Helical" evidence="7">
    <location>
        <begin position="260"/>
        <end position="284"/>
    </location>
</feature>
<accession>A0ABP9N520</accession>
<feature type="transmembrane region" description="Helical" evidence="7">
    <location>
        <begin position="290"/>
        <end position="309"/>
    </location>
</feature>
<evidence type="ECO:0000259" key="9">
    <source>
        <dbReference type="PROSITE" id="PS50929"/>
    </source>
</evidence>
<evidence type="ECO:0000313" key="11">
    <source>
        <dbReference type="Proteomes" id="UP001500171"/>
    </source>
</evidence>
<dbReference type="InterPro" id="IPR039421">
    <property type="entry name" value="Type_1_exporter"/>
</dbReference>
<feature type="transmembrane region" description="Helical" evidence="7">
    <location>
        <begin position="174"/>
        <end position="192"/>
    </location>
</feature>
<dbReference type="RefSeq" id="WP_345489445.1">
    <property type="nucleotide sequence ID" value="NZ_BAABHY010000001.1"/>
</dbReference>
<evidence type="ECO:0000256" key="6">
    <source>
        <dbReference type="ARBA" id="ARBA00023136"/>
    </source>
</evidence>
<gene>
    <name evidence="10" type="ORF">GCM10023211_10010</name>
</gene>
<dbReference type="SUPFAM" id="SSF52540">
    <property type="entry name" value="P-loop containing nucleoside triphosphate hydrolases"/>
    <property type="match status" value="1"/>
</dbReference>
<evidence type="ECO:0000256" key="1">
    <source>
        <dbReference type="ARBA" id="ARBA00004651"/>
    </source>
</evidence>
<keyword evidence="2 7" id="KW-0812">Transmembrane</keyword>
<dbReference type="InterPro" id="IPR017871">
    <property type="entry name" value="ABC_transporter-like_CS"/>
</dbReference>
<feature type="transmembrane region" description="Helical" evidence="7">
    <location>
        <begin position="24"/>
        <end position="51"/>
    </location>
</feature>
<dbReference type="PROSITE" id="PS50929">
    <property type="entry name" value="ABC_TM1F"/>
    <property type="match status" value="1"/>
</dbReference>
<evidence type="ECO:0000259" key="8">
    <source>
        <dbReference type="PROSITE" id="PS50893"/>
    </source>
</evidence>
<organism evidence="10 11">
    <name type="scientific">Orbus sasakiae</name>
    <dbReference type="NCBI Taxonomy" id="1078475"/>
    <lineage>
        <taxon>Bacteria</taxon>
        <taxon>Pseudomonadati</taxon>
        <taxon>Pseudomonadota</taxon>
        <taxon>Gammaproteobacteria</taxon>
        <taxon>Orbales</taxon>
        <taxon>Orbaceae</taxon>
        <taxon>Orbus</taxon>
    </lineage>
</organism>
<feature type="domain" description="ABC transmembrane type-1" evidence="9">
    <location>
        <begin position="31"/>
        <end position="320"/>
    </location>
</feature>
<comment type="caution">
    <text evidence="10">The sequence shown here is derived from an EMBL/GenBank/DDBJ whole genome shotgun (WGS) entry which is preliminary data.</text>
</comment>
<keyword evidence="11" id="KW-1185">Reference proteome</keyword>
<evidence type="ECO:0000256" key="3">
    <source>
        <dbReference type="ARBA" id="ARBA00022741"/>
    </source>
</evidence>
<feature type="transmembrane region" description="Helical" evidence="7">
    <location>
        <begin position="71"/>
        <end position="99"/>
    </location>
</feature>
<dbReference type="SUPFAM" id="SSF90123">
    <property type="entry name" value="ABC transporter transmembrane region"/>
    <property type="match status" value="1"/>
</dbReference>
<evidence type="ECO:0000256" key="5">
    <source>
        <dbReference type="ARBA" id="ARBA00022989"/>
    </source>
</evidence>
<dbReference type="EMBL" id="BAABHY010000001">
    <property type="protein sequence ID" value="GAA5108125.1"/>
    <property type="molecule type" value="Genomic_DNA"/>
</dbReference>
<dbReference type="InterPro" id="IPR036640">
    <property type="entry name" value="ABC1_TM_sf"/>
</dbReference>
<feature type="transmembrane region" description="Helical" evidence="7">
    <location>
        <begin position="148"/>
        <end position="168"/>
    </location>
</feature>
<dbReference type="PROSITE" id="PS50893">
    <property type="entry name" value="ABC_TRANSPORTER_2"/>
    <property type="match status" value="1"/>
</dbReference>
<dbReference type="InterPro" id="IPR003593">
    <property type="entry name" value="AAA+_ATPase"/>
</dbReference>
<keyword evidence="5 7" id="KW-1133">Transmembrane helix</keyword>
<proteinExistence type="predicted"/>
<sequence>MTQSPQAIKRGSARLWQLAFTHRILVSFACLLAILSAIFATLPFIAIYFIIKAILTYLNTGIAMDSAQLIGYGWFACGSAIAAVLLNFTALACSHFAAFKTLYQLKLDFIKHLSLLPLGFYSHHSTGELRKVVDENIEKIELFIAHQLPDLMGSFAMPIILFFVLIFFDWRLGLATLFPVILAYIILFKSYGQKGATKHFENYHRQQELMNNVSVEYVRGISIIKAFNLTFFSFKKFYDIVKTYRDYCLKITHSFETSMGLFLLLLNNIYLFLIPLAIMLSFHIDNYFDFALSTIFYLVFSVSITGPFLKLMYVSNQLRLVSTGIDHLDDILLTKLLPVPQNPQTVQNYTIHFDHVSFIYQQKLPLAPLAIDDVTFTAKQGTITALVGASGSGKSTIANLIPRFFDVDSGSIKIGDIDIRNMDNEYLQSLVSFVFQDVFLFKQTILDNLKIGNNHATMEQIIDAAKATQCHDFIESLPNGYNTVVGSNGIHLSGGERQRLIFARAIIKNAPILILDEATAFADPENEHKIQQAMIALMKGRTTIIIAHRLSSIIHADHILVLDQGKIRESGQHQTLLAQHGYYKNMWQSYTQTLNWQIVSTKSED</sequence>
<evidence type="ECO:0000256" key="7">
    <source>
        <dbReference type="SAM" id="Phobius"/>
    </source>
</evidence>
<dbReference type="InterPro" id="IPR027417">
    <property type="entry name" value="P-loop_NTPase"/>
</dbReference>
<evidence type="ECO:0000313" key="10">
    <source>
        <dbReference type="EMBL" id="GAA5108125.1"/>
    </source>
</evidence>
<dbReference type="PANTHER" id="PTHR24221:SF397">
    <property type="entry name" value="ABC TRANSPORTER, ATP-BINDING TRANSMEMBRANE PROTEIN"/>
    <property type="match status" value="1"/>
</dbReference>
<dbReference type="Gene3D" id="3.40.50.300">
    <property type="entry name" value="P-loop containing nucleotide triphosphate hydrolases"/>
    <property type="match status" value="1"/>
</dbReference>
<dbReference type="PROSITE" id="PS00211">
    <property type="entry name" value="ABC_TRANSPORTER_1"/>
    <property type="match status" value="1"/>
</dbReference>
<comment type="subcellular location">
    <subcellularLocation>
        <location evidence="1">Cell membrane</location>
        <topology evidence="1">Multi-pass membrane protein</topology>
    </subcellularLocation>
</comment>
<protein>
    <submittedName>
        <fullName evidence="10">ABC transporter ATP-binding protein</fullName>
    </submittedName>
</protein>
<dbReference type="Pfam" id="PF00664">
    <property type="entry name" value="ABC_membrane"/>
    <property type="match status" value="1"/>
</dbReference>
<keyword evidence="6 7" id="KW-0472">Membrane</keyword>
<evidence type="ECO:0000256" key="2">
    <source>
        <dbReference type="ARBA" id="ARBA00022692"/>
    </source>
</evidence>